<feature type="region of interest" description="Disordered" evidence="1">
    <location>
        <begin position="436"/>
        <end position="462"/>
    </location>
</feature>
<sequence length="616" mass="67899">MTPAQTDRTCYVCKKVFCCEQCREQHEVKKHSKRRSNCPFCASQKLPLKSIEDKALFCHIVVTHLPLYCRLCGVIFKEGKDLESFGTCKWWNSRHRHSLTSEPKLGTPPFVSEGKESSQGNGNFASLTSPPELYRNTSTPMIEGQKTSLDFKTPNVPNFSLKTPQTSSLSLEKNLTRSDLQSTKSKCDNSESNYMSCPSVTSDALVGHKDTPFRSLPLIRGIKEELPRSNSRSLGIMKKEDSNNTNGCYTDNNCVEDMELTNVEGEMLPDSQSLETCQGEKKSESLKKVRFSDEYDVSSVITNTGRSSTGMSNVTETEEYYEACDTLSDMKQSLEKSQIKIYEDNAKNQEKENRSPDKVNANGSQQSSASSRVVMMVIVENDSSLSTSDLINSGLKKLERITSSTNLSINNYNTPGSSTSAISVDSYYSASSRTNFLPQNELDSPAGKGSNTSSSSNNDSNSGGILSAFASAVRTVMKNLSGVGSPKDTSKEQESPRVDVDPRPSTSSTFNPLSSFASSLSQRSAKRPRDALDAPLRQLDSAVPQIEVRSPVAKRHRGWYSAIKAREPIARMRNRRQLTSPRGVSSETQVFHQGSLSVGDTVLPLPDRAHQSTQTE</sequence>
<dbReference type="Proteomes" id="UP001642520">
    <property type="component" value="Unassembled WGS sequence"/>
</dbReference>
<feature type="compositionally biased region" description="Basic and acidic residues" evidence="1">
    <location>
        <begin position="488"/>
        <end position="502"/>
    </location>
</feature>
<name>A0ABP1N9Y2_XYLVO</name>
<accession>A0ABP1N9Y2</accession>
<feature type="region of interest" description="Disordered" evidence="1">
    <location>
        <begin position="102"/>
        <end position="138"/>
    </location>
</feature>
<dbReference type="PROSITE" id="PS00028">
    <property type="entry name" value="ZINC_FINGER_C2H2_1"/>
    <property type="match status" value="1"/>
</dbReference>
<dbReference type="EMBL" id="CAXAJV020001287">
    <property type="protein sequence ID" value="CAL7936734.1"/>
    <property type="molecule type" value="Genomic_DNA"/>
</dbReference>
<feature type="compositionally biased region" description="Low complexity" evidence="1">
    <location>
        <begin position="359"/>
        <end position="370"/>
    </location>
</feature>
<feature type="region of interest" description="Disordered" evidence="1">
    <location>
        <begin position="161"/>
        <end position="193"/>
    </location>
</feature>
<evidence type="ECO:0000313" key="4">
    <source>
        <dbReference type="Proteomes" id="UP001642520"/>
    </source>
</evidence>
<feature type="compositionally biased region" description="Polar residues" evidence="1">
    <location>
        <begin position="117"/>
        <end position="138"/>
    </location>
</feature>
<feature type="compositionally biased region" description="Polar residues" evidence="1">
    <location>
        <begin position="578"/>
        <end position="598"/>
    </location>
</feature>
<evidence type="ECO:0000256" key="1">
    <source>
        <dbReference type="SAM" id="MobiDB-lite"/>
    </source>
</evidence>
<feature type="domain" description="C2H2-type" evidence="2">
    <location>
        <begin position="10"/>
        <end position="31"/>
    </location>
</feature>
<keyword evidence="4" id="KW-1185">Reference proteome</keyword>
<organism evidence="3 4">
    <name type="scientific">Xylocopa violacea</name>
    <name type="common">Violet carpenter bee</name>
    <name type="synonym">Apis violacea</name>
    <dbReference type="NCBI Taxonomy" id="135666"/>
    <lineage>
        <taxon>Eukaryota</taxon>
        <taxon>Metazoa</taxon>
        <taxon>Ecdysozoa</taxon>
        <taxon>Arthropoda</taxon>
        <taxon>Hexapoda</taxon>
        <taxon>Insecta</taxon>
        <taxon>Pterygota</taxon>
        <taxon>Neoptera</taxon>
        <taxon>Endopterygota</taxon>
        <taxon>Hymenoptera</taxon>
        <taxon>Apocrita</taxon>
        <taxon>Aculeata</taxon>
        <taxon>Apoidea</taxon>
        <taxon>Anthophila</taxon>
        <taxon>Apidae</taxon>
        <taxon>Xylocopa</taxon>
        <taxon>Xylocopa</taxon>
    </lineage>
</organism>
<proteinExistence type="predicted"/>
<feature type="compositionally biased region" description="Low complexity" evidence="1">
    <location>
        <begin position="513"/>
        <end position="523"/>
    </location>
</feature>
<comment type="caution">
    <text evidence="3">The sequence shown here is derived from an EMBL/GenBank/DDBJ whole genome shotgun (WGS) entry which is preliminary data.</text>
</comment>
<reference evidence="3 4" key="1">
    <citation type="submission" date="2024-08" db="EMBL/GenBank/DDBJ databases">
        <authorList>
            <person name="Will J Nash"/>
            <person name="Angela Man"/>
            <person name="Seanna McTaggart"/>
            <person name="Kendall Baker"/>
            <person name="Tom Barker"/>
            <person name="Leah Catchpole"/>
            <person name="Alex Durrant"/>
            <person name="Karim Gharbi"/>
            <person name="Naomi Irish"/>
            <person name="Gemy Kaithakottil"/>
            <person name="Debby Ku"/>
            <person name="Aaliyah Providence"/>
            <person name="Felix Shaw"/>
            <person name="David Swarbreck"/>
            <person name="Chris Watkins"/>
            <person name="Ann M. McCartney"/>
            <person name="Giulio Formenti"/>
            <person name="Alice Mouton"/>
            <person name="Noel Vella"/>
            <person name="Bjorn M von Reumont"/>
            <person name="Adriana Vella"/>
            <person name="Wilfried Haerty"/>
        </authorList>
    </citation>
    <scope>NUCLEOTIDE SEQUENCE [LARGE SCALE GENOMIC DNA]</scope>
</reference>
<evidence type="ECO:0000313" key="3">
    <source>
        <dbReference type="EMBL" id="CAL7936734.1"/>
    </source>
</evidence>
<protein>
    <recommendedName>
        <fullName evidence="2">C2H2-type domain-containing protein</fullName>
    </recommendedName>
</protein>
<evidence type="ECO:0000259" key="2">
    <source>
        <dbReference type="PROSITE" id="PS00028"/>
    </source>
</evidence>
<gene>
    <name evidence="3" type="ORF">XYLVIOL_LOCUS2349</name>
</gene>
<feature type="compositionally biased region" description="Basic and acidic residues" evidence="1">
    <location>
        <begin position="343"/>
        <end position="357"/>
    </location>
</feature>
<feature type="region of interest" description="Disordered" evidence="1">
    <location>
        <begin position="480"/>
        <end position="529"/>
    </location>
</feature>
<feature type="region of interest" description="Disordered" evidence="1">
    <location>
        <begin position="578"/>
        <end position="616"/>
    </location>
</feature>
<feature type="compositionally biased region" description="Low complexity" evidence="1">
    <location>
        <begin position="444"/>
        <end position="462"/>
    </location>
</feature>
<feature type="region of interest" description="Disordered" evidence="1">
    <location>
        <begin position="343"/>
        <end position="370"/>
    </location>
</feature>
<dbReference type="InterPro" id="IPR013087">
    <property type="entry name" value="Znf_C2H2_type"/>
</dbReference>